<dbReference type="PROSITE" id="PS51257">
    <property type="entry name" value="PROKAR_LIPOPROTEIN"/>
    <property type="match status" value="1"/>
</dbReference>
<keyword evidence="3" id="KW-1185">Reference proteome</keyword>
<evidence type="ECO:0000313" key="2">
    <source>
        <dbReference type="EMBL" id="EIC01461.1"/>
    </source>
</evidence>
<gene>
    <name evidence="2" type="ORF">TresaDRAFT_1353</name>
</gene>
<reference evidence="2 3" key="1">
    <citation type="submission" date="2011-09" db="EMBL/GenBank/DDBJ databases">
        <title>The draft genome of Treponema saccharophilum DSM 2985.</title>
        <authorList>
            <consortium name="US DOE Joint Genome Institute (JGI-PGF)"/>
            <person name="Lucas S."/>
            <person name="Copeland A."/>
            <person name="Lapidus A."/>
            <person name="Glavina del Rio T."/>
            <person name="Dalin E."/>
            <person name="Tice H."/>
            <person name="Bruce D."/>
            <person name="Goodwin L."/>
            <person name="Pitluck S."/>
            <person name="Peters L."/>
            <person name="Kyrpides N."/>
            <person name="Mavromatis K."/>
            <person name="Ivanova N."/>
            <person name="Markowitz V."/>
            <person name="Cheng J.-F."/>
            <person name="Hugenholtz P."/>
            <person name="Woyke T."/>
            <person name="Wu D."/>
            <person name="Gronow S."/>
            <person name="Wellnitz S."/>
            <person name="Brambilla E."/>
            <person name="Klenk H.-P."/>
            <person name="Eisen J.A."/>
        </authorList>
    </citation>
    <scope>NUCLEOTIDE SEQUENCE [LARGE SCALE GENOMIC DNA]</scope>
    <source>
        <strain evidence="2 3">DSM 2985</strain>
    </source>
</reference>
<dbReference type="STRING" id="907348.TresaDRAFT_1353"/>
<evidence type="ECO:0008006" key="4">
    <source>
        <dbReference type="Google" id="ProtNLM"/>
    </source>
</evidence>
<feature type="chain" id="PRO_5003609263" description="Lipoprotein" evidence="1">
    <location>
        <begin position="23"/>
        <end position="86"/>
    </location>
</feature>
<dbReference type="EMBL" id="AGRW01000050">
    <property type="protein sequence ID" value="EIC01461.1"/>
    <property type="molecule type" value="Genomic_DNA"/>
</dbReference>
<keyword evidence="1" id="KW-0732">Signal</keyword>
<proteinExistence type="predicted"/>
<sequence length="86" mass="9753">MKRFFYILALILVPAFAFVSCASVPKSAFPPDGVYSYDFERYVDCVEVTAVYKSYGMDAYQTVLKKYSGMLSSCRAELSSSRRRGF</sequence>
<name>H7EM53_9SPIR</name>
<dbReference type="AlphaFoldDB" id="H7EM53"/>
<dbReference type="OrthoDB" id="366589at2"/>
<evidence type="ECO:0000313" key="3">
    <source>
        <dbReference type="Proteomes" id="UP000003571"/>
    </source>
</evidence>
<dbReference type="RefSeq" id="WP_002705249.1">
    <property type="nucleotide sequence ID" value="NZ_AGRW01000050.1"/>
</dbReference>
<evidence type="ECO:0000256" key="1">
    <source>
        <dbReference type="SAM" id="SignalP"/>
    </source>
</evidence>
<organism evidence="2 3">
    <name type="scientific">Treponema saccharophilum DSM 2985</name>
    <dbReference type="NCBI Taxonomy" id="907348"/>
    <lineage>
        <taxon>Bacteria</taxon>
        <taxon>Pseudomonadati</taxon>
        <taxon>Spirochaetota</taxon>
        <taxon>Spirochaetia</taxon>
        <taxon>Spirochaetales</taxon>
        <taxon>Treponemataceae</taxon>
        <taxon>Treponema</taxon>
    </lineage>
</organism>
<accession>H7EM53</accession>
<feature type="signal peptide" evidence="1">
    <location>
        <begin position="1"/>
        <end position="22"/>
    </location>
</feature>
<dbReference type="PATRIC" id="fig|907348.3.peg.2006"/>
<comment type="caution">
    <text evidence="2">The sequence shown here is derived from an EMBL/GenBank/DDBJ whole genome shotgun (WGS) entry which is preliminary data.</text>
</comment>
<protein>
    <recommendedName>
        <fullName evidence="4">Lipoprotein</fullName>
    </recommendedName>
</protein>
<dbReference type="Proteomes" id="UP000003571">
    <property type="component" value="Unassembled WGS sequence"/>
</dbReference>